<keyword evidence="6" id="KW-1185">Reference proteome</keyword>
<feature type="domain" description="HTH araC/xylS-type" evidence="4">
    <location>
        <begin position="174"/>
        <end position="273"/>
    </location>
</feature>
<dbReference type="InterPro" id="IPR018062">
    <property type="entry name" value="HTH_AraC-typ_CS"/>
</dbReference>
<dbReference type="InterPro" id="IPR009057">
    <property type="entry name" value="Homeodomain-like_sf"/>
</dbReference>
<dbReference type="PROSITE" id="PS00041">
    <property type="entry name" value="HTH_ARAC_FAMILY_1"/>
    <property type="match status" value="1"/>
</dbReference>
<gene>
    <name evidence="5" type="ORF">JCM16418_3538</name>
</gene>
<proteinExistence type="predicted"/>
<dbReference type="SUPFAM" id="SSF51215">
    <property type="entry name" value="Regulatory protein AraC"/>
    <property type="match status" value="1"/>
</dbReference>
<sequence>MLSHLSKADSVYLLSSIRKRKFPKTCKAIQVKLPAYIICFITEGEGVIVIDGSLEKIRPFQLYLFVPGMILEFPEESIIFEYYGIWFEPILLMKRKGRYEAIPSLPLSGTVSPGNIPLHHPHQIHQQIVQIFNLSQKEHRRGSGELRIQFEELIHNMMHNKSEPPAAILDERVEQSILYIEQHYSDKVNIEQLAEAAGGIQPIAFSRLFRSETGISPVEYLSNVRMTRAKQMLNMKNSRVKEVAAAVGFRSEFYFSRMFQRNVGVSPTLYMKRGNLKVAIASSLRFEDHLKSVGLESVCVIDLFHYPGQSKEQYAELLHGQLLKLKQSNPDVIIADHYHMEFKDEFKKTATPVFLDFSIWDWKANFLKIAELVNREHQASEMLTRLDIEIESTGQTLRRILGKDRITIMQVNHRAIGIQGSVNHPLNELVYGELALTPGKQVPTEMWRMELQPKSMPVLETEHLFIHQHHILAGSEQLYEELTRMFVWPMIPAVRDKKLRRIPNWFVMSWTPIGRQQIMKELMEAISLSNDHNTSF</sequence>
<dbReference type="eggNOG" id="COG0614">
    <property type="taxonomic scope" value="Bacteria"/>
</dbReference>
<dbReference type="Gene3D" id="3.40.50.1980">
    <property type="entry name" value="Nitrogenase molybdenum iron protein domain"/>
    <property type="match status" value="1"/>
</dbReference>
<dbReference type="InterPro" id="IPR018060">
    <property type="entry name" value="HTH_AraC"/>
</dbReference>
<organism evidence="5 6">
    <name type="scientific">Paenibacillus pini JCM 16418</name>
    <dbReference type="NCBI Taxonomy" id="1236976"/>
    <lineage>
        <taxon>Bacteria</taxon>
        <taxon>Bacillati</taxon>
        <taxon>Bacillota</taxon>
        <taxon>Bacilli</taxon>
        <taxon>Bacillales</taxon>
        <taxon>Paenibacillaceae</taxon>
        <taxon>Paenibacillus</taxon>
    </lineage>
</organism>
<accession>W7YP57</accession>
<dbReference type="eggNOG" id="COG2207">
    <property type="taxonomic scope" value="Bacteria"/>
</dbReference>
<keyword evidence="3" id="KW-0804">Transcription</keyword>
<protein>
    <submittedName>
        <fullName evidence="5">DNA-binding response regulator</fullName>
    </submittedName>
</protein>
<dbReference type="SUPFAM" id="SSF46689">
    <property type="entry name" value="Homeodomain-like"/>
    <property type="match status" value="2"/>
</dbReference>
<dbReference type="PROSITE" id="PS01124">
    <property type="entry name" value="HTH_ARAC_FAMILY_2"/>
    <property type="match status" value="1"/>
</dbReference>
<reference evidence="5 6" key="1">
    <citation type="journal article" date="2014" name="Genome Announc.">
        <title>Draft Genome Sequence of Paenibacillus pini JCM 16418T, Isolated from the Rhizosphere of Pine Tree.</title>
        <authorList>
            <person name="Yuki M."/>
            <person name="Oshima K."/>
            <person name="Suda W."/>
            <person name="Oshida Y."/>
            <person name="Kitamura K."/>
            <person name="Iida Y."/>
            <person name="Hattori M."/>
            <person name="Ohkuma M."/>
        </authorList>
    </citation>
    <scope>NUCLEOTIDE SEQUENCE [LARGE SCALE GENOMIC DNA]</scope>
    <source>
        <strain evidence="5 6">JCM 16418</strain>
    </source>
</reference>
<dbReference type="PANTHER" id="PTHR43280">
    <property type="entry name" value="ARAC-FAMILY TRANSCRIPTIONAL REGULATOR"/>
    <property type="match status" value="1"/>
</dbReference>
<evidence type="ECO:0000256" key="1">
    <source>
        <dbReference type="ARBA" id="ARBA00023015"/>
    </source>
</evidence>
<dbReference type="EMBL" id="BAVZ01000011">
    <property type="protein sequence ID" value="GAF09398.1"/>
    <property type="molecule type" value="Genomic_DNA"/>
</dbReference>
<dbReference type="STRING" id="1236976.JCM16418_3538"/>
<name>W7YP57_9BACL</name>
<dbReference type="InterPro" id="IPR037923">
    <property type="entry name" value="HTH-like"/>
</dbReference>
<evidence type="ECO:0000313" key="6">
    <source>
        <dbReference type="Proteomes" id="UP000019364"/>
    </source>
</evidence>
<dbReference type="PANTHER" id="PTHR43280:SF2">
    <property type="entry name" value="HTH-TYPE TRANSCRIPTIONAL REGULATOR EXSA"/>
    <property type="match status" value="1"/>
</dbReference>
<dbReference type="Proteomes" id="UP000019364">
    <property type="component" value="Unassembled WGS sequence"/>
</dbReference>
<dbReference type="GO" id="GO:0043565">
    <property type="term" value="F:sequence-specific DNA binding"/>
    <property type="evidence" value="ECO:0007669"/>
    <property type="project" value="InterPro"/>
</dbReference>
<dbReference type="SMART" id="SM00342">
    <property type="entry name" value="HTH_ARAC"/>
    <property type="match status" value="1"/>
</dbReference>
<dbReference type="Gene3D" id="1.10.10.60">
    <property type="entry name" value="Homeodomain-like"/>
    <property type="match status" value="2"/>
</dbReference>
<evidence type="ECO:0000259" key="4">
    <source>
        <dbReference type="PROSITE" id="PS01124"/>
    </source>
</evidence>
<dbReference type="Pfam" id="PF12833">
    <property type="entry name" value="HTH_18"/>
    <property type="match status" value="1"/>
</dbReference>
<evidence type="ECO:0000256" key="3">
    <source>
        <dbReference type="ARBA" id="ARBA00023163"/>
    </source>
</evidence>
<dbReference type="RefSeq" id="WP_036650821.1">
    <property type="nucleotide sequence ID" value="NZ_BAVZ01000011.1"/>
</dbReference>
<keyword evidence="1" id="KW-0805">Transcription regulation</keyword>
<evidence type="ECO:0000313" key="5">
    <source>
        <dbReference type="EMBL" id="GAF09398.1"/>
    </source>
</evidence>
<dbReference type="SUPFAM" id="SSF53807">
    <property type="entry name" value="Helical backbone' metal receptor"/>
    <property type="match status" value="1"/>
</dbReference>
<comment type="caution">
    <text evidence="5">The sequence shown here is derived from an EMBL/GenBank/DDBJ whole genome shotgun (WGS) entry which is preliminary data.</text>
</comment>
<dbReference type="GO" id="GO:0003700">
    <property type="term" value="F:DNA-binding transcription factor activity"/>
    <property type="evidence" value="ECO:0007669"/>
    <property type="project" value="InterPro"/>
</dbReference>
<keyword evidence="2 5" id="KW-0238">DNA-binding</keyword>
<evidence type="ECO:0000256" key="2">
    <source>
        <dbReference type="ARBA" id="ARBA00023125"/>
    </source>
</evidence>
<dbReference type="AlphaFoldDB" id="W7YP57"/>
<dbReference type="OrthoDB" id="9807321at2"/>